<dbReference type="OrthoDB" id="5103427at2"/>
<dbReference type="Pfam" id="PF19674">
    <property type="entry name" value="DUF6177"/>
    <property type="match status" value="1"/>
</dbReference>
<organism evidence="1 2">
    <name type="scientific">Amycolatopsis eburnea</name>
    <dbReference type="NCBI Taxonomy" id="2267691"/>
    <lineage>
        <taxon>Bacteria</taxon>
        <taxon>Bacillati</taxon>
        <taxon>Actinomycetota</taxon>
        <taxon>Actinomycetes</taxon>
        <taxon>Pseudonocardiales</taxon>
        <taxon>Pseudonocardiaceae</taxon>
        <taxon>Amycolatopsis</taxon>
    </lineage>
</organism>
<evidence type="ECO:0000313" key="1">
    <source>
        <dbReference type="EMBL" id="RSD11951.1"/>
    </source>
</evidence>
<comment type="caution">
    <text evidence="1">The sequence shown here is derived from an EMBL/GenBank/DDBJ whole genome shotgun (WGS) entry which is preliminary data.</text>
</comment>
<name>A0A3R9DZV8_9PSEU</name>
<proteinExistence type="predicted"/>
<dbReference type="EMBL" id="RSEC01000059">
    <property type="protein sequence ID" value="RSD11951.1"/>
    <property type="molecule type" value="Genomic_DNA"/>
</dbReference>
<sequence length="307" mass="32031">MVEPVIPAADRITAEAVVVEQHRAVVPATTWLVDAAKAAARGGRALQVRTPADSRLTFPLELLLRDGLGDWVAGDRDGFRGFPLAWNGLRFVRDGDAPDSPAPVPGSGDLEVRIVTADPPRAGASVETAMRALTGSPPLGWGVAEPVTQPWSTDDLADHFRQRAPRPVNVVVAGDGVIGRLRVSQVDGAVVEDVELSGPAAGTVARAGIEALAAEAARTARLVVVGAHPGRRAGLRSPGVAAALPYGVLFGPELVAKNGVAHAHRAPAAWVQLLGSGPHTAVWCRFDGDPAPPYEQFAALLHHFGED</sequence>
<dbReference type="AlphaFoldDB" id="A0A3R9DZV8"/>
<dbReference type="Proteomes" id="UP000267081">
    <property type="component" value="Unassembled WGS sequence"/>
</dbReference>
<reference evidence="1 2" key="1">
    <citation type="submission" date="2018-12" db="EMBL/GenBank/DDBJ databases">
        <title>Amycolatopsis eburnea sp. nov. actinomycete associate with arbuscular mycorrhiza fungal spore.</title>
        <authorList>
            <person name="Lumyong S."/>
            <person name="Chaiya L."/>
        </authorList>
    </citation>
    <scope>NUCLEOTIDE SEQUENCE [LARGE SCALE GENOMIC DNA]</scope>
    <source>
        <strain evidence="1 2">GLM-1</strain>
    </source>
</reference>
<gene>
    <name evidence="1" type="ORF">EIY87_35015</name>
</gene>
<evidence type="ECO:0000313" key="2">
    <source>
        <dbReference type="Proteomes" id="UP000267081"/>
    </source>
</evidence>
<accession>A0A3R9DZV8</accession>
<keyword evidence="2" id="KW-1185">Reference proteome</keyword>
<protein>
    <submittedName>
        <fullName evidence="1">Uncharacterized protein</fullName>
    </submittedName>
</protein>
<dbReference type="InterPro" id="IPR046175">
    <property type="entry name" value="DUF6177"/>
</dbReference>
<dbReference type="RefSeq" id="WP_125314176.1">
    <property type="nucleotide sequence ID" value="NZ_RSEC01000059.1"/>
</dbReference>